<organism evidence="1 2">
    <name type="scientific">Marinobacter similis</name>
    <dbReference type="NCBI Taxonomy" id="1420916"/>
    <lineage>
        <taxon>Bacteria</taxon>
        <taxon>Pseudomonadati</taxon>
        <taxon>Pseudomonadota</taxon>
        <taxon>Gammaproteobacteria</taxon>
        <taxon>Pseudomonadales</taxon>
        <taxon>Marinobacteraceae</taxon>
        <taxon>Marinobacter</taxon>
    </lineage>
</organism>
<reference evidence="1 2" key="1">
    <citation type="journal article" date="2014" name="Genome Announc.">
        <title>Draft Genome Sequences of Marinobacter similis A3d10T and Marinobacter salarius R9SW1T.</title>
        <authorList>
            <person name="Ivanova E.P."/>
            <person name="Ng H.J."/>
            <person name="Webb H.K."/>
            <person name="Feng G."/>
            <person name="Oshima K."/>
            <person name="Hattori M."/>
            <person name="Ohkuma M."/>
            <person name="Sergeev A.F."/>
            <person name="Mikhailov V.V."/>
            <person name="Crawford R.J."/>
            <person name="Sawabe T."/>
        </authorList>
    </citation>
    <scope>NUCLEOTIDE SEQUENCE [LARGE SCALE GENOMIC DNA]</scope>
    <source>
        <strain evidence="1 2">A3d10</strain>
    </source>
</reference>
<dbReference type="Proteomes" id="UP000061489">
    <property type="component" value="Chromosome"/>
</dbReference>
<dbReference type="KEGG" id="msx:AU14_02580"/>
<dbReference type="STRING" id="1420916.AU14_02580"/>
<dbReference type="OrthoDB" id="6366907at2"/>
<proteinExistence type="predicted"/>
<dbReference type="HOGENOM" id="CLU_1553441_0_0_6"/>
<gene>
    <name evidence="1" type="ORF">AU14_02580</name>
</gene>
<keyword evidence="2" id="KW-1185">Reference proteome</keyword>
<dbReference type="EMBL" id="CP007151">
    <property type="protein sequence ID" value="AHI29962.1"/>
    <property type="molecule type" value="Genomic_DNA"/>
</dbReference>
<dbReference type="RefSeq" id="WP_041338615.1">
    <property type="nucleotide sequence ID" value="NZ_CP007151.1"/>
</dbReference>
<sequence>MSLISKPFDDSGVDMVDDIARYGLCISKRIEQFRQRNRLKTVTANPLSGLDVTLVLCDTLCGIIDTTSHEPYRTECARAADTIYFESVSPDYLPRQEPSNNHPLASALIQEISSILTDDQIVPADGRIPLQKVMLALVWSALSFAIESIPADQARVWVRERIMGSAPSRPYH</sequence>
<accession>W5YL83</accession>
<protein>
    <submittedName>
        <fullName evidence="1">Uncharacterized protein</fullName>
    </submittedName>
</protein>
<evidence type="ECO:0000313" key="2">
    <source>
        <dbReference type="Proteomes" id="UP000061489"/>
    </source>
</evidence>
<name>W5YL83_9GAMM</name>
<evidence type="ECO:0000313" key="1">
    <source>
        <dbReference type="EMBL" id="AHI29962.1"/>
    </source>
</evidence>
<dbReference type="AlphaFoldDB" id="W5YL83"/>